<protein>
    <submittedName>
        <fullName evidence="2">Uncharacterized protein</fullName>
    </submittedName>
</protein>
<dbReference type="EMBL" id="JAHRIP010015941">
    <property type="protein sequence ID" value="MEQ2286005.1"/>
    <property type="molecule type" value="Genomic_DNA"/>
</dbReference>
<accession>A0ABV0XX04</accession>
<name>A0ABV0XX04_9TELE</name>
<organism evidence="2 3">
    <name type="scientific">Ameca splendens</name>
    <dbReference type="NCBI Taxonomy" id="208324"/>
    <lineage>
        <taxon>Eukaryota</taxon>
        <taxon>Metazoa</taxon>
        <taxon>Chordata</taxon>
        <taxon>Craniata</taxon>
        <taxon>Vertebrata</taxon>
        <taxon>Euteleostomi</taxon>
        <taxon>Actinopterygii</taxon>
        <taxon>Neopterygii</taxon>
        <taxon>Teleostei</taxon>
        <taxon>Neoteleostei</taxon>
        <taxon>Acanthomorphata</taxon>
        <taxon>Ovalentaria</taxon>
        <taxon>Atherinomorphae</taxon>
        <taxon>Cyprinodontiformes</taxon>
        <taxon>Goodeidae</taxon>
        <taxon>Ameca</taxon>
    </lineage>
</organism>
<reference evidence="2 3" key="1">
    <citation type="submission" date="2021-06" db="EMBL/GenBank/DDBJ databases">
        <authorList>
            <person name="Palmer J.M."/>
        </authorList>
    </citation>
    <scope>NUCLEOTIDE SEQUENCE [LARGE SCALE GENOMIC DNA]</scope>
    <source>
        <strain evidence="2 3">AS_MEX2019</strain>
        <tissue evidence="2">Muscle</tissue>
    </source>
</reference>
<evidence type="ECO:0000313" key="2">
    <source>
        <dbReference type="EMBL" id="MEQ2286005.1"/>
    </source>
</evidence>
<feature type="region of interest" description="Disordered" evidence="1">
    <location>
        <begin position="1"/>
        <end position="32"/>
    </location>
</feature>
<sequence>MEVKPADNGLSGNGSKLQMDLEHEKSQSFQPSSPNFSCFKLANSWLHALLARLWLSEKSGVLAIQGLWVQFQLPPATCQRAPGQGTLPQIPYRSVYRVWVSEQHTEQQYRSILKYSPNV</sequence>
<evidence type="ECO:0000313" key="3">
    <source>
        <dbReference type="Proteomes" id="UP001469553"/>
    </source>
</evidence>
<dbReference type="Proteomes" id="UP001469553">
    <property type="component" value="Unassembled WGS sequence"/>
</dbReference>
<evidence type="ECO:0000256" key="1">
    <source>
        <dbReference type="SAM" id="MobiDB-lite"/>
    </source>
</evidence>
<keyword evidence="3" id="KW-1185">Reference proteome</keyword>
<gene>
    <name evidence="2" type="ORF">AMECASPLE_037742</name>
</gene>
<proteinExistence type="predicted"/>
<comment type="caution">
    <text evidence="2">The sequence shown here is derived from an EMBL/GenBank/DDBJ whole genome shotgun (WGS) entry which is preliminary data.</text>
</comment>